<dbReference type="InterPro" id="IPR046675">
    <property type="entry name" value="DUF6545"/>
</dbReference>
<keyword evidence="2" id="KW-1133">Transmembrane helix</keyword>
<dbReference type="EMBL" id="JAMZEB010000002">
    <property type="protein sequence ID" value="MCP2359790.1"/>
    <property type="molecule type" value="Genomic_DNA"/>
</dbReference>
<dbReference type="RefSeq" id="WP_253747207.1">
    <property type="nucleotide sequence ID" value="NZ_BAABKA010000035.1"/>
</dbReference>
<organism evidence="4 5">
    <name type="scientific">Nonomuraea thailandensis</name>
    <dbReference type="NCBI Taxonomy" id="1188745"/>
    <lineage>
        <taxon>Bacteria</taxon>
        <taxon>Bacillati</taxon>
        <taxon>Actinomycetota</taxon>
        <taxon>Actinomycetes</taxon>
        <taxon>Streptosporangiales</taxon>
        <taxon>Streptosporangiaceae</taxon>
        <taxon>Nonomuraea</taxon>
    </lineage>
</organism>
<evidence type="ECO:0000256" key="1">
    <source>
        <dbReference type="SAM" id="MobiDB-lite"/>
    </source>
</evidence>
<sequence>MSVVDWIALVLLWGASISRIRSARHSFEQRMLWAAFTALALSRVFSAAPVVEWMDTTTGTELATLLRHVTGLASAACLLAYVEAITRRDRPSRARWVWPTALAVIVLLFVMFLSRGGRIYWADGATGPGETAIQGRIYLVAFDAWLMTCGCAAAWMFAQHARLAPPLLRFGLILSTIGNLAGVVNRGHVMVVNVAHLINPATTWREILVLHKTSFLICIVFITAGTSIPAWRAATTRLRQRAELRELQPLWEAIVRQYPTVSLGMKGSLQTRLVRRMVEIQDGMLNLTSVHEPPANGDPAEVAQWVAEALKAARAGQESGVPTGRIPGPDLTGEEDSTDKVSREAAWLRQVSAQFKKISAERAAQLAS</sequence>
<dbReference type="Proteomes" id="UP001139648">
    <property type="component" value="Unassembled WGS sequence"/>
</dbReference>
<protein>
    <recommendedName>
        <fullName evidence="3">DUF6545 domain-containing protein</fullName>
    </recommendedName>
</protein>
<name>A0A9X2GL25_9ACTN</name>
<feature type="region of interest" description="Disordered" evidence="1">
    <location>
        <begin position="314"/>
        <end position="343"/>
    </location>
</feature>
<dbReference type="Pfam" id="PF20182">
    <property type="entry name" value="DUF6545"/>
    <property type="match status" value="1"/>
</dbReference>
<feature type="transmembrane region" description="Helical" evidence="2">
    <location>
        <begin position="31"/>
        <end position="53"/>
    </location>
</feature>
<feature type="transmembrane region" description="Helical" evidence="2">
    <location>
        <begin position="96"/>
        <end position="117"/>
    </location>
</feature>
<evidence type="ECO:0000256" key="2">
    <source>
        <dbReference type="SAM" id="Phobius"/>
    </source>
</evidence>
<keyword evidence="2" id="KW-0812">Transmembrane</keyword>
<feature type="domain" description="DUF6545" evidence="3">
    <location>
        <begin position="238"/>
        <end position="356"/>
    </location>
</feature>
<feature type="transmembrane region" description="Helical" evidence="2">
    <location>
        <begin position="170"/>
        <end position="189"/>
    </location>
</feature>
<comment type="caution">
    <text evidence="4">The sequence shown here is derived from an EMBL/GenBank/DDBJ whole genome shotgun (WGS) entry which is preliminary data.</text>
</comment>
<evidence type="ECO:0000259" key="3">
    <source>
        <dbReference type="Pfam" id="PF20182"/>
    </source>
</evidence>
<feature type="transmembrane region" description="Helical" evidence="2">
    <location>
        <begin position="137"/>
        <end position="158"/>
    </location>
</feature>
<dbReference type="AlphaFoldDB" id="A0A9X2GL25"/>
<reference evidence="4" key="1">
    <citation type="submission" date="2022-06" db="EMBL/GenBank/DDBJ databases">
        <title>Sequencing the genomes of 1000 actinobacteria strains.</title>
        <authorList>
            <person name="Klenk H.-P."/>
        </authorList>
    </citation>
    <scope>NUCLEOTIDE SEQUENCE</scope>
    <source>
        <strain evidence="4">DSM 46694</strain>
    </source>
</reference>
<keyword evidence="5" id="KW-1185">Reference proteome</keyword>
<feature type="transmembrane region" description="Helical" evidence="2">
    <location>
        <begin position="65"/>
        <end position="84"/>
    </location>
</feature>
<gene>
    <name evidence="4" type="ORF">HD597_006810</name>
</gene>
<accession>A0A9X2GL25</accession>
<dbReference type="NCBIfam" id="NF042915">
    <property type="entry name" value="MAB_1171c_fam"/>
    <property type="match status" value="1"/>
</dbReference>
<proteinExistence type="predicted"/>
<dbReference type="InterPro" id="IPR050039">
    <property type="entry name" value="MAB_1171c-like"/>
</dbReference>
<evidence type="ECO:0000313" key="4">
    <source>
        <dbReference type="EMBL" id="MCP2359790.1"/>
    </source>
</evidence>
<keyword evidence="2" id="KW-0472">Membrane</keyword>
<feature type="transmembrane region" description="Helical" evidence="2">
    <location>
        <begin position="209"/>
        <end position="231"/>
    </location>
</feature>
<evidence type="ECO:0000313" key="5">
    <source>
        <dbReference type="Proteomes" id="UP001139648"/>
    </source>
</evidence>